<dbReference type="GO" id="GO:0035497">
    <property type="term" value="F:cAMP response element binding"/>
    <property type="evidence" value="ECO:0007669"/>
    <property type="project" value="TreeGrafter"/>
</dbReference>
<dbReference type="AlphaFoldDB" id="A0A210QDL9"/>
<keyword evidence="6" id="KW-0539">Nucleus</keyword>
<evidence type="ECO:0000256" key="6">
    <source>
        <dbReference type="ARBA" id="ARBA00023242"/>
    </source>
</evidence>
<evidence type="ECO:0000256" key="4">
    <source>
        <dbReference type="ARBA" id="ARBA00023159"/>
    </source>
</evidence>
<dbReference type="SUPFAM" id="SSF57959">
    <property type="entry name" value="Leucine zipper domain"/>
    <property type="match status" value="1"/>
</dbReference>
<keyword evidence="11" id="KW-1185">Reference proteome</keyword>
<dbReference type="GO" id="GO:0000981">
    <property type="term" value="F:DNA-binding transcription factor activity, RNA polymerase II-specific"/>
    <property type="evidence" value="ECO:0007669"/>
    <property type="project" value="TreeGrafter"/>
</dbReference>
<dbReference type="CDD" id="cd14689">
    <property type="entry name" value="bZIP_CREB3"/>
    <property type="match status" value="1"/>
</dbReference>
<sequence length="563" mass="62249">MDLLYESDHNLCDMEDPDMGEILDHDVFQSPSSTSTEGGYMDDWLNSLFEDPVLNDKMITEAVPSPRIQSEHSYSINNELPQSPLELSNMESNVEDLDSTFFSTTQALDLSSSKTPSLSTIATSQSISPLKSEPLEFADPMLTTVTTMTTRTSTTTRQPTIILATTSSSASKIQYTSDSATPFITQAAQSVLAPTVTIKAEPFELLDNQMEQTVNMESLMLPPTPPSSASSDSDGSLSPSRSAPSSPIRQLPYGRHSSPSSKTFSQPIFTNPIPQSGVLLLSEEEKRTLVSEGYPIPGKLPLTKQEEKNLKKIRRKIKNKISAQESRRKKKEYLEQLEKRVESFSQENNDLKKKVNSLEHNNQSLLGQLHKLQSLVGKVTRPATSQPGGTVLMVLVLCFAVFLGGWNPSSFNVGYSSGSRAMHTAAFFGNPRMMQPSPRMGPPLQDAKVDAYSTPNMKSRVLLSLREENEDTTWYEPYAPYAMRDHEPSEEMPADYKDTMVTNPALVDMTSGEDSKVVELVTVDQRVHQPNNTEKGQEQALLHPDIQATAGFHSQVENIVETA</sequence>
<dbReference type="OrthoDB" id="674948at2759"/>
<dbReference type="GO" id="GO:0005634">
    <property type="term" value="C:nucleus"/>
    <property type="evidence" value="ECO:0007669"/>
    <property type="project" value="UniProtKB-SubCell"/>
</dbReference>
<evidence type="ECO:0000256" key="3">
    <source>
        <dbReference type="ARBA" id="ARBA00023125"/>
    </source>
</evidence>
<dbReference type="EMBL" id="NEDP02004067">
    <property type="protein sequence ID" value="OWF46844.1"/>
    <property type="molecule type" value="Genomic_DNA"/>
</dbReference>
<dbReference type="InterPro" id="IPR004827">
    <property type="entry name" value="bZIP"/>
</dbReference>
<dbReference type="PANTHER" id="PTHR46004:SF3">
    <property type="entry name" value="CYCLIC AMP RESPONSE ELEMENT-BINDING PROTEIN A"/>
    <property type="match status" value="1"/>
</dbReference>
<comment type="caution">
    <text evidence="10">The sequence shown here is derived from an EMBL/GenBank/DDBJ whole genome shotgun (WGS) entry which is preliminary data.</text>
</comment>
<organism evidence="10 11">
    <name type="scientific">Mizuhopecten yessoensis</name>
    <name type="common">Japanese scallop</name>
    <name type="synonym">Patinopecten yessoensis</name>
    <dbReference type="NCBI Taxonomy" id="6573"/>
    <lineage>
        <taxon>Eukaryota</taxon>
        <taxon>Metazoa</taxon>
        <taxon>Spiralia</taxon>
        <taxon>Lophotrochozoa</taxon>
        <taxon>Mollusca</taxon>
        <taxon>Bivalvia</taxon>
        <taxon>Autobranchia</taxon>
        <taxon>Pteriomorphia</taxon>
        <taxon>Pectinida</taxon>
        <taxon>Pectinoidea</taxon>
        <taxon>Pectinidae</taxon>
        <taxon>Mizuhopecten</taxon>
    </lineage>
</organism>
<keyword evidence="5" id="KW-0804">Transcription</keyword>
<dbReference type="FunFam" id="1.20.5.170:FF:000054">
    <property type="entry name" value="Cyclic AMP-responsive element-binding protein 3-like 2"/>
    <property type="match status" value="1"/>
</dbReference>
<feature type="region of interest" description="Disordered" evidence="8">
    <location>
        <begin position="218"/>
        <end position="269"/>
    </location>
</feature>
<feature type="compositionally biased region" description="Low complexity" evidence="8">
    <location>
        <begin position="227"/>
        <end position="247"/>
    </location>
</feature>
<dbReference type="PROSITE" id="PS50217">
    <property type="entry name" value="BZIP"/>
    <property type="match status" value="1"/>
</dbReference>
<reference evidence="10 11" key="1">
    <citation type="journal article" date="2017" name="Nat. Ecol. Evol.">
        <title>Scallop genome provides insights into evolution of bilaterian karyotype and development.</title>
        <authorList>
            <person name="Wang S."/>
            <person name="Zhang J."/>
            <person name="Jiao W."/>
            <person name="Li J."/>
            <person name="Xun X."/>
            <person name="Sun Y."/>
            <person name="Guo X."/>
            <person name="Huan P."/>
            <person name="Dong B."/>
            <person name="Zhang L."/>
            <person name="Hu X."/>
            <person name="Sun X."/>
            <person name="Wang J."/>
            <person name="Zhao C."/>
            <person name="Wang Y."/>
            <person name="Wang D."/>
            <person name="Huang X."/>
            <person name="Wang R."/>
            <person name="Lv J."/>
            <person name="Li Y."/>
            <person name="Zhang Z."/>
            <person name="Liu B."/>
            <person name="Lu W."/>
            <person name="Hui Y."/>
            <person name="Liang J."/>
            <person name="Zhou Z."/>
            <person name="Hou R."/>
            <person name="Li X."/>
            <person name="Liu Y."/>
            <person name="Li H."/>
            <person name="Ning X."/>
            <person name="Lin Y."/>
            <person name="Zhao L."/>
            <person name="Xing Q."/>
            <person name="Dou J."/>
            <person name="Li Y."/>
            <person name="Mao J."/>
            <person name="Guo H."/>
            <person name="Dou H."/>
            <person name="Li T."/>
            <person name="Mu C."/>
            <person name="Jiang W."/>
            <person name="Fu Q."/>
            <person name="Fu X."/>
            <person name="Miao Y."/>
            <person name="Liu J."/>
            <person name="Yu Q."/>
            <person name="Li R."/>
            <person name="Liao H."/>
            <person name="Li X."/>
            <person name="Kong Y."/>
            <person name="Jiang Z."/>
            <person name="Chourrout D."/>
            <person name="Li R."/>
            <person name="Bao Z."/>
        </authorList>
    </citation>
    <scope>NUCLEOTIDE SEQUENCE [LARGE SCALE GENOMIC DNA]</scope>
    <source>
        <strain evidence="10 11">PY_sf001</strain>
    </source>
</reference>
<evidence type="ECO:0000313" key="10">
    <source>
        <dbReference type="EMBL" id="OWF46844.1"/>
    </source>
</evidence>
<name>A0A210QDL9_MIZYE</name>
<evidence type="ECO:0000256" key="8">
    <source>
        <dbReference type="SAM" id="MobiDB-lite"/>
    </source>
</evidence>
<dbReference type="InterPro" id="IPR046347">
    <property type="entry name" value="bZIP_sf"/>
</dbReference>
<feature type="coiled-coil region" evidence="7">
    <location>
        <begin position="320"/>
        <end position="375"/>
    </location>
</feature>
<feature type="domain" description="BZIP" evidence="9">
    <location>
        <begin position="309"/>
        <end position="372"/>
    </location>
</feature>
<evidence type="ECO:0000256" key="1">
    <source>
        <dbReference type="ARBA" id="ARBA00004123"/>
    </source>
</evidence>
<dbReference type="Proteomes" id="UP000242188">
    <property type="component" value="Unassembled WGS sequence"/>
</dbReference>
<keyword evidence="4" id="KW-0010">Activator</keyword>
<comment type="subcellular location">
    <subcellularLocation>
        <location evidence="1">Nucleus</location>
    </subcellularLocation>
</comment>
<evidence type="ECO:0000259" key="9">
    <source>
        <dbReference type="PROSITE" id="PS50217"/>
    </source>
</evidence>
<keyword evidence="2" id="KW-0805">Transcription regulation</keyword>
<dbReference type="SMART" id="SM00338">
    <property type="entry name" value="BRLZ"/>
    <property type="match status" value="1"/>
</dbReference>
<evidence type="ECO:0000256" key="5">
    <source>
        <dbReference type="ARBA" id="ARBA00023163"/>
    </source>
</evidence>
<dbReference type="PROSITE" id="PS00036">
    <property type="entry name" value="BZIP_BASIC"/>
    <property type="match status" value="1"/>
</dbReference>
<keyword evidence="7" id="KW-0175">Coiled coil</keyword>
<dbReference type="Pfam" id="PF00170">
    <property type="entry name" value="bZIP_1"/>
    <property type="match status" value="1"/>
</dbReference>
<evidence type="ECO:0000313" key="11">
    <source>
        <dbReference type="Proteomes" id="UP000242188"/>
    </source>
</evidence>
<dbReference type="STRING" id="6573.A0A210QDL9"/>
<accession>A0A210QDL9</accession>
<protein>
    <submittedName>
        <fullName evidence="10">Cyclic AMP-responsive element-binding protein 3-like protein 2</fullName>
    </submittedName>
</protein>
<evidence type="ECO:0000256" key="2">
    <source>
        <dbReference type="ARBA" id="ARBA00023015"/>
    </source>
</evidence>
<evidence type="ECO:0000256" key="7">
    <source>
        <dbReference type="SAM" id="Coils"/>
    </source>
</evidence>
<proteinExistence type="predicted"/>
<keyword evidence="3" id="KW-0238">DNA-binding</keyword>
<feature type="compositionally biased region" description="Polar residues" evidence="8">
    <location>
        <begin position="257"/>
        <end position="269"/>
    </location>
</feature>
<dbReference type="Gene3D" id="1.20.5.170">
    <property type="match status" value="1"/>
</dbReference>
<dbReference type="PANTHER" id="PTHR46004">
    <property type="entry name" value="CYCLIC AMP RESPONSE ELEMENT-BINDING PROTEIN A"/>
    <property type="match status" value="1"/>
</dbReference>
<gene>
    <name evidence="10" type="ORF">KP79_PYT07088</name>
</gene>